<comment type="caution">
    <text evidence="1">The sequence shown here is derived from an EMBL/GenBank/DDBJ whole genome shotgun (WGS) entry which is preliminary data.</text>
</comment>
<organism evidence="1 2">
    <name type="scientific">Cytobacillus mangrovibacter</name>
    <dbReference type="NCBI Taxonomy" id="3299024"/>
    <lineage>
        <taxon>Bacteria</taxon>
        <taxon>Bacillati</taxon>
        <taxon>Bacillota</taxon>
        <taxon>Bacilli</taxon>
        <taxon>Bacillales</taxon>
        <taxon>Bacillaceae</taxon>
        <taxon>Cytobacillus</taxon>
    </lineage>
</organism>
<reference evidence="1 2" key="1">
    <citation type="submission" date="2024-08" db="EMBL/GenBank/DDBJ databases">
        <title>Two novel Cytobacillus novel species.</title>
        <authorList>
            <person name="Liu G."/>
        </authorList>
    </citation>
    <scope>NUCLEOTIDE SEQUENCE [LARGE SCALE GENOMIC DNA]</scope>
    <source>
        <strain evidence="1 2">FJAT-53684</strain>
    </source>
</reference>
<name>A0ABW6JW54_9BACI</name>
<keyword evidence="2" id="KW-1185">Reference proteome</keyword>
<sequence>MNHLDPQGSQELLCINAEKVYDWVMLQNAINQNVLAASLGLPPGFNPCDPSVTNLITRCYLVDAAGDPLPPNAEIAAVEIGEREDRQFIIHGALVTLQRVTFIKTINVVVEFSGIAGTTPFFGTSVPITIDIPESVFLCAPDGTRLIVRISNVECSNRVNCTAGVLTSVDLSLNICQSVQAVADVTLELTADFCQPRDLLAADQCGSPTIPPQCPVLFPGNDC</sequence>
<proteinExistence type="predicted"/>
<evidence type="ECO:0008006" key="3">
    <source>
        <dbReference type="Google" id="ProtNLM"/>
    </source>
</evidence>
<dbReference type="EMBL" id="JBIACJ010000001">
    <property type="protein sequence ID" value="MFE8695025.1"/>
    <property type="molecule type" value="Genomic_DNA"/>
</dbReference>
<evidence type="ECO:0000313" key="1">
    <source>
        <dbReference type="EMBL" id="MFE8695025.1"/>
    </source>
</evidence>
<gene>
    <name evidence="1" type="ORF">ACFYKT_01485</name>
</gene>
<evidence type="ECO:0000313" key="2">
    <source>
        <dbReference type="Proteomes" id="UP001601058"/>
    </source>
</evidence>
<dbReference type="RefSeq" id="WP_389214414.1">
    <property type="nucleotide sequence ID" value="NZ_JBIACJ010000001.1"/>
</dbReference>
<protein>
    <recommendedName>
        <fullName evidence="3">DUF3794 domain-containing protein</fullName>
    </recommendedName>
</protein>
<accession>A0ABW6JW54</accession>
<dbReference type="Proteomes" id="UP001601058">
    <property type="component" value="Unassembled WGS sequence"/>
</dbReference>